<protein>
    <submittedName>
        <fullName evidence="2">Uncharacterized protein</fullName>
    </submittedName>
</protein>
<dbReference type="EMBL" id="PVGH01000042">
    <property type="protein sequence ID" value="PRF62690.1"/>
    <property type="molecule type" value="Genomic_DNA"/>
</dbReference>
<feature type="coiled-coil region" evidence="1">
    <location>
        <begin position="33"/>
        <end position="88"/>
    </location>
</feature>
<comment type="caution">
    <text evidence="2">The sequence shown here is derived from an EMBL/GenBank/DDBJ whole genome shotgun (WGS) entry which is preliminary data.</text>
</comment>
<organism evidence="2 3">
    <name type="scientific">Burkholderia multivorans</name>
    <dbReference type="NCBI Taxonomy" id="87883"/>
    <lineage>
        <taxon>Bacteria</taxon>
        <taxon>Pseudomonadati</taxon>
        <taxon>Pseudomonadota</taxon>
        <taxon>Betaproteobacteria</taxon>
        <taxon>Burkholderiales</taxon>
        <taxon>Burkholderiaceae</taxon>
        <taxon>Burkholderia</taxon>
        <taxon>Burkholderia cepacia complex</taxon>
    </lineage>
</organism>
<name>A0A2S9MU61_9BURK</name>
<reference evidence="2 3" key="1">
    <citation type="submission" date="2018-03" db="EMBL/GenBank/DDBJ databases">
        <authorList>
            <person name="Keele B.F."/>
        </authorList>
    </citation>
    <scope>NUCLEOTIDE SEQUENCE [LARGE SCALE GENOMIC DNA]</scope>
    <source>
        <strain evidence="2 3">AU19729</strain>
    </source>
</reference>
<dbReference type="OrthoDB" id="9006165at2"/>
<keyword evidence="1" id="KW-0175">Coiled coil</keyword>
<evidence type="ECO:0000313" key="3">
    <source>
        <dbReference type="Proteomes" id="UP000238982"/>
    </source>
</evidence>
<proteinExistence type="predicted"/>
<sequence length="110" mass="11802">MKAKVFVKRAIFTVGIITLLASLGAAAIGYKLNVNLSKRNAEQAREISALKEDVRKLGERLSTSDAELKGLRNQGDANQAELNKLKDNVDAFATQAAACETLRRSVKGGA</sequence>
<dbReference type="Proteomes" id="UP000238982">
    <property type="component" value="Unassembled WGS sequence"/>
</dbReference>
<evidence type="ECO:0000313" key="2">
    <source>
        <dbReference type="EMBL" id="PRF62690.1"/>
    </source>
</evidence>
<dbReference type="Gene3D" id="1.20.5.340">
    <property type="match status" value="1"/>
</dbReference>
<gene>
    <name evidence="2" type="ORF">C6Q15_09720</name>
</gene>
<dbReference type="RefSeq" id="WP_044056191.1">
    <property type="nucleotide sequence ID" value="NZ_CAJHCK010000039.1"/>
</dbReference>
<evidence type="ECO:0000256" key="1">
    <source>
        <dbReference type="SAM" id="Coils"/>
    </source>
</evidence>
<accession>A0A2S9MU61</accession>
<dbReference type="AlphaFoldDB" id="A0A2S9MU61"/>